<protein>
    <submittedName>
        <fullName evidence="2">Uncharacterized protein</fullName>
    </submittedName>
</protein>
<gene>
    <name evidence="2" type="ORF">CE91St30_11490</name>
</gene>
<dbReference type="Proteomes" id="UP001320544">
    <property type="component" value="Chromosome"/>
</dbReference>
<sequence length="130" mass="13232">MPDRLHTDTASGATPADSRNPARGAASAGSAGSAAVEAPAAPSFERGPQGALGPRGNEADAEMGLERSKESLVNGSNASEDEVQDLIDAVAGATWNTRNRIMEERFLAALDKGESRVPAFKPPGSSLGSA</sequence>
<feature type="compositionally biased region" description="Low complexity" evidence="1">
    <location>
        <begin position="21"/>
        <end position="43"/>
    </location>
</feature>
<organism evidence="2 3">
    <name type="scientific">Raoultibacter timonensis</name>
    <dbReference type="NCBI Taxonomy" id="1907662"/>
    <lineage>
        <taxon>Bacteria</taxon>
        <taxon>Bacillati</taxon>
        <taxon>Actinomycetota</taxon>
        <taxon>Coriobacteriia</taxon>
        <taxon>Eggerthellales</taxon>
        <taxon>Eggerthellaceae</taxon>
        <taxon>Raoultibacter</taxon>
    </lineage>
</organism>
<evidence type="ECO:0000313" key="3">
    <source>
        <dbReference type="Proteomes" id="UP001320544"/>
    </source>
</evidence>
<accession>A0ABN6MHP0</accession>
<name>A0ABN6MHP0_9ACTN</name>
<dbReference type="RefSeq" id="WP_244412056.1">
    <property type="nucleotide sequence ID" value="NZ_AP025564.1"/>
</dbReference>
<proteinExistence type="predicted"/>
<evidence type="ECO:0000256" key="1">
    <source>
        <dbReference type="SAM" id="MobiDB-lite"/>
    </source>
</evidence>
<reference evidence="2 3" key="1">
    <citation type="submission" date="2022-01" db="EMBL/GenBank/DDBJ databases">
        <title>Novel bile acid biosynthetic pathways are enriched in the microbiome of centenarians.</title>
        <authorList>
            <person name="Sato Y."/>
            <person name="Atarashi K."/>
            <person name="Plichta R.D."/>
            <person name="Arai Y."/>
            <person name="Sasajima S."/>
            <person name="Kearney M.S."/>
            <person name="Suda W."/>
            <person name="Takeshita K."/>
            <person name="Sasaki T."/>
            <person name="Okamoto S."/>
            <person name="Skelly N.A."/>
            <person name="Okamura Y."/>
            <person name="Vlamakis H."/>
            <person name="Li Y."/>
            <person name="Tanoue T."/>
            <person name="Takei H."/>
            <person name="Nittono H."/>
            <person name="Narushima S."/>
            <person name="Irie J."/>
            <person name="Itoh H."/>
            <person name="Moriya K."/>
            <person name="Sugiura Y."/>
            <person name="Suematsu M."/>
            <person name="Moritoki N."/>
            <person name="Shibata S."/>
            <person name="Littman R.D."/>
            <person name="Fischbach A.M."/>
            <person name="Uwamino Y."/>
            <person name="Inoue T."/>
            <person name="Honda A."/>
            <person name="Hattori M."/>
            <person name="Murai T."/>
            <person name="Xavier J.R."/>
            <person name="Hirose N."/>
            <person name="Honda K."/>
        </authorList>
    </citation>
    <scope>NUCLEOTIDE SEQUENCE [LARGE SCALE GENOMIC DNA]</scope>
    <source>
        <strain evidence="2 3">CE91-St30</strain>
    </source>
</reference>
<feature type="region of interest" description="Disordered" evidence="1">
    <location>
        <begin position="1"/>
        <end position="81"/>
    </location>
</feature>
<evidence type="ECO:0000313" key="2">
    <source>
        <dbReference type="EMBL" id="BDE95816.1"/>
    </source>
</evidence>
<dbReference type="EMBL" id="AP025564">
    <property type="protein sequence ID" value="BDE95816.1"/>
    <property type="molecule type" value="Genomic_DNA"/>
</dbReference>
<keyword evidence="3" id="KW-1185">Reference proteome</keyword>